<evidence type="ECO:0000256" key="1">
    <source>
        <dbReference type="ARBA" id="ARBA00010718"/>
    </source>
</evidence>
<accession>A0A1I4RI16</accession>
<dbReference type="EC" id="4.2.1.1" evidence="2"/>
<dbReference type="InterPro" id="IPR001148">
    <property type="entry name" value="CA_dom"/>
</dbReference>
<feature type="chain" id="PRO_5033274436" description="carbonic anhydrase" evidence="7">
    <location>
        <begin position="24"/>
        <end position="264"/>
    </location>
</feature>
<evidence type="ECO:0000256" key="3">
    <source>
        <dbReference type="ARBA" id="ARBA00022723"/>
    </source>
</evidence>
<dbReference type="STRING" id="52442.SAMN05421880_11938"/>
<evidence type="ECO:0000313" key="10">
    <source>
        <dbReference type="EMBL" id="SFM51857.1"/>
    </source>
</evidence>
<protein>
    <recommendedName>
        <fullName evidence="2">carbonic anhydrase</fullName>
        <ecNumber evidence="2">4.2.1.1</ecNumber>
    </recommendedName>
</protein>
<sequence>MNRKKLNSLIAAVIVFFATSAFSESPHWDHAEQSTWWAIEDTTQTYPPKRFPFAVCGVGQHQSPIDLAAAEVIDTIQINPLEILYDVDHAPVFFNSGHGIQVNTSIEYSGKLKVGEELFPLIQFHFHAPGEHVIGDTKFPAELHYVHIQADGKIAVLAVAINIGDENSAFQTILENVPSVSGGKNENSGLQFDPAALLPPLDHPIKYYTVAGSLTTPPCSEGVQWYFLPTAITISEAQLNQLRSLYADNNRLPQDVNGRSLLTQ</sequence>
<dbReference type="GO" id="GO:0008270">
    <property type="term" value="F:zinc ion binding"/>
    <property type="evidence" value="ECO:0007669"/>
    <property type="project" value="InterPro"/>
</dbReference>
<keyword evidence="4" id="KW-0862">Zinc</keyword>
<keyword evidence="3" id="KW-0479">Metal-binding</keyword>
<comment type="similarity">
    <text evidence="1">Belongs to the alpha-carbonic anhydrase family.</text>
</comment>
<dbReference type="EMBL" id="FOUF01000019">
    <property type="protein sequence ID" value="SFM51857.1"/>
    <property type="molecule type" value="Genomic_DNA"/>
</dbReference>
<dbReference type="SUPFAM" id="SSF51069">
    <property type="entry name" value="Carbonic anhydrase"/>
    <property type="match status" value="1"/>
</dbReference>
<evidence type="ECO:0000313" key="11">
    <source>
        <dbReference type="Proteomes" id="UP000199561"/>
    </source>
</evidence>
<dbReference type="Pfam" id="PF00194">
    <property type="entry name" value="Carb_anhydrase"/>
    <property type="match status" value="1"/>
</dbReference>
<evidence type="ECO:0000256" key="6">
    <source>
        <dbReference type="ARBA" id="ARBA00048348"/>
    </source>
</evidence>
<dbReference type="RefSeq" id="WP_090669870.1">
    <property type="nucleotide sequence ID" value="NZ_CAJNAP010000009.1"/>
</dbReference>
<dbReference type="GO" id="GO:0004089">
    <property type="term" value="F:carbonate dehydratase activity"/>
    <property type="evidence" value="ECO:0007669"/>
    <property type="project" value="UniProtKB-EC"/>
</dbReference>
<evidence type="ECO:0000256" key="7">
    <source>
        <dbReference type="SAM" id="SignalP"/>
    </source>
</evidence>
<evidence type="ECO:0000256" key="4">
    <source>
        <dbReference type="ARBA" id="ARBA00022833"/>
    </source>
</evidence>
<reference evidence="10 11" key="1">
    <citation type="submission" date="2016-10" db="EMBL/GenBank/DDBJ databases">
        <authorList>
            <person name="de Groot N.N."/>
        </authorList>
    </citation>
    <scope>NUCLEOTIDE SEQUENCE [LARGE SCALE GENOMIC DNA]</scope>
    <source>
        <strain evidence="10 11">Nm146</strain>
    </source>
</reference>
<dbReference type="Proteomes" id="UP000199561">
    <property type="component" value="Unassembled WGS sequence"/>
</dbReference>
<keyword evidence="5" id="KW-0456">Lyase</keyword>
<dbReference type="InterPro" id="IPR041891">
    <property type="entry name" value="Alpha_CA_prokaryot-like"/>
</dbReference>
<dbReference type="Gene3D" id="3.10.200.10">
    <property type="entry name" value="Alpha carbonic anhydrase"/>
    <property type="match status" value="1"/>
</dbReference>
<organism evidence="10 11">
    <name type="scientific">Nitrosomonas nitrosa</name>
    <dbReference type="NCBI Taxonomy" id="52442"/>
    <lineage>
        <taxon>Bacteria</taxon>
        <taxon>Pseudomonadati</taxon>
        <taxon>Pseudomonadota</taxon>
        <taxon>Betaproteobacteria</taxon>
        <taxon>Nitrosomonadales</taxon>
        <taxon>Nitrosomonadaceae</taxon>
        <taxon>Nitrosomonas</taxon>
    </lineage>
</organism>
<dbReference type="Proteomes" id="UP000601736">
    <property type="component" value="Unassembled WGS sequence"/>
</dbReference>
<reference evidence="9" key="2">
    <citation type="submission" date="2021-02" db="EMBL/GenBank/DDBJ databases">
        <authorList>
            <person name="Han P."/>
        </authorList>
    </citation>
    <scope>NUCLEOTIDE SEQUENCE</scope>
    <source>
        <strain evidence="9">Nitrosomonas nitrosa 18-3D</strain>
    </source>
</reference>
<dbReference type="InterPro" id="IPR023561">
    <property type="entry name" value="Carbonic_anhydrase_a-class"/>
</dbReference>
<keyword evidence="7" id="KW-0732">Signal</keyword>
<evidence type="ECO:0000313" key="9">
    <source>
        <dbReference type="EMBL" id="CAE6498809.1"/>
    </source>
</evidence>
<dbReference type="PANTHER" id="PTHR18952">
    <property type="entry name" value="CARBONIC ANHYDRASE"/>
    <property type="match status" value="1"/>
</dbReference>
<evidence type="ECO:0000256" key="5">
    <source>
        <dbReference type="ARBA" id="ARBA00023239"/>
    </source>
</evidence>
<keyword evidence="11" id="KW-1185">Reference proteome</keyword>
<name>A0A1I4RI16_9PROT</name>
<dbReference type="EMBL" id="CAJNAP010000009">
    <property type="protein sequence ID" value="CAE6498809.1"/>
    <property type="molecule type" value="Genomic_DNA"/>
</dbReference>
<comment type="catalytic activity">
    <reaction evidence="6">
        <text>hydrogencarbonate + H(+) = CO2 + H2O</text>
        <dbReference type="Rhea" id="RHEA:10748"/>
        <dbReference type="ChEBI" id="CHEBI:15377"/>
        <dbReference type="ChEBI" id="CHEBI:15378"/>
        <dbReference type="ChEBI" id="CHEBI:16526"/>
        <dbReference type="ChEBI" id="CHEBI:17544"/>
        <dbReference type="EC" id="4.2.1.1"/>
    </reaction>
</comment>
<dbReference type="AlphaFoldDB" id="A0A1I4RI16"/>
<feature type="domain" description="Alpha-carbonic anhydrase" evidence="8">
    <location>
        <begin position="26"/>
        <end position="264"/>
    </location>
</feature>
<proteinExistence type="inferred from homology"/>
<dbReference type="InterPro" id="IPR036398">
    <property type="entry name" value="CA_dom_sf"/>
</dbReference>
<gene>
    <name evidence="9" type="ORF">NMYAN_170012</name>
    <name evidence="10" type="ORF">SAMN05421880_11938</name>
</gene>
<feature type="signal peptide" evidence="7">
    <location>
        <begin position="1"/>
        <end position="23"/>
    </location>
</feature>
<dbReference type="PROSITE" id="PS51144">
    <property type="entry name" value="ALPHA_CA_2"/>
    <property type="match status" value="1"/>
</dbReference>
<evidence type="ECO:0000259" key="8">
    <source>
        <dbReference type="PROSITE" id="PS51144"/>
    </source>
</evidence>
<dbReference type="PANTHER" id="PTHR18952:SF265">
    <property type="entry name" value="CARBONIC ANHYDRASE"/>
    <property type="match status" value="1"/>
</dbReference>
<evidence type="ECO:0000256" key="2">
    <source>
        <dbReference type="ARBA" id="ARBA00012925"/>
    </source>
</evidence>
<dbReference type="SMART" id="SM01057">
    <property type="entry name" value="Carb_anhydrase"/>
    <property type="match status" value="1"/>
</dbReference>
<dbReference type="OrthoDB" id="5327615at2"/>
<dbReference type="CDD" id="cd03124">
    <property type="entry name" value="alpha_CA_prokaryotic_like"/>
    <property type="match status" value="1"/>
</dbReference>